<feature type="transmembrane region" description="Helical" evidence="1">
    <location>
        <begin position="37"/>
        <end position="56"/>
    </location>
</feature>
<dbReference type="AlphaFoldDB" id="A0A0L8AIN3"/>
<keyword evidence="1" id="KW-0472">Membrane</keyword>
<feature type="transmembrane region" description="Helical" evidence="1">
    <location>
        <begin position="6"/>
        <end position="25"/>
    </location>
</feature>
<evidence type="ECO:0000313" key="2">
    <source>
        <dbReference type="EMBL" id="KOF02096.1"/>
    </source>
</evidence>
<keyword evidence="3" id="KW-1185">Reference proteome</keyword>
<evidence type="ECO:0000313" key="3">
    <source>
        <dbReference type="Proteomes" id="UP000036908"/>
    </source>
</evidence>
<sequence>MPGILSWVLILAGLLVLLLLIYYFRSPEKATPNIHRAIPFVTAALAIWSLVTSWMWFYYFNLVLSMPTLLIAILLNFWARHKKLDERSVKLNWYIIGGTILLSLLSFIFFFMR</sequence>
<proteinExistence type="predicted"/>
<accession>A0A0L8AIN3</accession>
<protein>
    <submittedName>
        <fullName evidence="2">Uncharacterized protein</fullName>
    </submittedName>
</protein>
<dbReference type="EMBL" id="JSVA01000016">
    <property type="protein sequence ID" value="KOF02096.1"/>
    <property type="molecule type" value="Genomic_DNA"/>
</dbReference>
<keyword evidence="1" id="KW-0812">Transmembrane</keyword>
<organism evidence="2 3">
    <name type="scientific">Roseivirga seohaensis subsp. aquiponti</name>
    <dbReference type="NCBI Taxonomy" id="1566026"/>
    <lineage>
        <taxon>Bacteria</taxon>
        <taxon>Pseudomonadati</taxon>
        <taxon>Bacteroidota</taxon>
        <taxon>Cytophagia</taxon>
        <taxon>Cytophagales</taxon>
        <taxon>Roseivirgaceae</taxon>
        <taxon>Roseivirga</taxon>
    </lineage>
</organism>
<feature type="transmembrane region" description="Helical" evidence="1">
    <location>
        <begin position="62"/>
        <end position="79"/>
    </location>
</feature>
<dbReference type="PATRIC" id="fig|1566026.4.peg.1067"/>
<keyword evidence="1" id="KW-1133">Transmembrane helix</keyword>
<dbReference type="RefSeq" id="WP_053224321.1">
    <property type="nucleotide sequence ID" value="NZ_JSVA01000016.1"/>
</dbReference>
<evidence type="ECO:0000256" key="1">
    <source>
        <dbReference type="SAM" id="Phobius"/>
    </source>
</evidence>
<dbReference type="OrthoDB" id="1445834at2"/>
<dbReference type="Proteomes" id="UP000036908">
    <property type="component" value="Unassembled WGS sequence"/>
</dbReference>
<reference evidence="3" key="1">
    <citation type="submission" date="2014-11" db="EMBL/GenBank/DDBJ databases">
        <title>Genome sequencing of Roseivirga sp. D-25.</title>
        <authorList>
            <person name="Selvaratnam C."/>
            <person name="Thevarajoo S."/>
            <person name="Goh K.M."/>
            <person name="Eee R."/>
            <person name="Chan K.-G."/>
            <person name="Chong C.S."/>
        </authorList>
    </citation>
    <scope>NUCLEOTIDE SEQUENCE [LARGE SCALE GENOMIC DNA]</scope>
    <source>
        <strain evidence="3">D-25</strain>
    </source>
</reference>
<name>A0A0L8AIN3_9BACT</name>
<feature type="transmembrane region" description="Helical" evidence="1">
    <location>
        <begin position="91"/>
        <end position="112"/>
    </location>
</feature>
<gene>
    <name evidence="2" type="ORF">OB69_13795</name>
</gene>
<comment type="caution">
    <text evidence="2">The sequence shown here is derived from an EMBL/GenBank/DDBJ whole genome shotgun (WGS) entry which is preliminary data.</text>
</comment>